<dbReference type="PANTHER" id="PTHR33908:SF11">
    <property type="entry name" value="MEMBRANE PROTEIN"/>
    <property type="match status" value="1"/>
</dbReference>
<dbReference type="STRING" id="1618480.US11_C0002G0024"/>
<keyword evidence="3" id="KW-0328">Glycosyltransferase</keyword>
<dbReference type="AlphaFoldDB" id="A0A0G0ELK2"/>
<evidence type="ECO:0000256" key="8">
    <source>
        <dbReference type="SAM" id="Phobius"/>
    </source>
</evidence>
<evidence type="ECO:0000313" key="9">
    <source>
        <dbReference type="EMBL" id="KKQ01965.1"/>
    </source>
</evidence>
<feature type="transmembrane region" description="Helical" evidence="8">
    <location>
        <begin position="354"/>
        <end position="371"/>
    </location>
</feature>
<protein>
    <submittedName>
        <fullName evidence="9">Uncharacterized protein</fullName>
    </submittedName>
</protein>
<evidence type="ECO:0000256" key="1">
    <source>
        <dbReference type="ARBA" id="ARBA00004651"/>
    </source>
</evidence>
<evidence type="ECO:0000313" key="10">
    <source>
        <dbReference type="Proteomes" id="UP000034344"/>
    </source>
</evidence>
<dbReference type="GO" id="GO:0009103">
    <property type="term" value="P:lipopolysaccharide biosynthetic process"/>
    <property type="evidence" value="ECO:0007669"/>
    <property type="project" value="UniProtKB-ARBA"/>
</dbReference>
<keyword evidence="2" id="KW-1003">Cell membrane</keyword>
<keyword evidence="4" id="KW-0808">Transferase</keyword>
<feature type="transmembrane region" description="Helical" evidence="8">
    <location>
        <begin position="329"/>
        <end position="347"/>
    </location>
</feature>
<evidence type="ECO:0000256" key="4">
    <source>
        <dbReference type="ARBA" id="ARBA00022679"/>
    </source>
</evidence>
<feature type="transmembrane region" description="Helical" evidence="8">
    <location>
        <begin position="304"/>
        <end position="323"/>
    </location>
</feature>
<dbReference type="GO" id="GO:0016763">
    <property type="term" value="F:pentosyltransferase activity"/>
    <property type="evidence" value="ECO:0007669"/>
    <property type="project" value="TreeGrafter"/>
</dbReference>
<comment type="subcellular location">
    <subcellularLocation>
        <location evidence="1">Cell membrane</location>
        <topology evidence="1">Multi-pass membrane protein</topology>
    </subcellularLocation>
</comment>
<evidence type="ECO:0000256" key="5">
    <source>
        <dbReference type="ARBA" id="ARBA00022692"/>
    </source>
</evidence>
<feature type="transmembrane region" description="Helical" evidence="8">
    <location>
        <begin position="215"/>
        <end position="235"/>
    </location>
</feature>
<proteinExistence type="predicted"/>
<evidence type="ECO:0000256" key="7">
    <source>
        <dbReference type="ARBA" id="ARBA00023136"/>
    </source>
</evidence>
<keyword evidence="7 8" id="KW-0472">Membrane</keyword>
<evidence type="ECO:0000256" key="3">
    <source>
        <dbReference type="ARBA" id="ARBA00022676"/>
    </source>
</evidence>
<feature type="transmembrane region" description="Helical" evidence="8">
    <location>
        <begin position="20"/>
        <end position="37"/>
    </location>
</feature>
<feature type="transmembrane region" description="Helical" evidence="8">
    <location>
        <begin position="93"/>
        <end position="117"/>
    </location>
</feature>
<name>A0A0G0ELK2_9BACT</name>
<keyword evidence="5 8" id="KW-0812">Transmembrane</keyword>
<gene>
    <name evidence="9" type="ORF">US11_C0002G0024</name>
</gene>
<dbReference type="EMBL" id="LBRS01000002">
    <property type="protein sequence ID" value="KKQ01965.1"/>
    <property type="molecule type" value="Genomic_DNA"/>
</dbReference>
<comment type="caution">
    <text evidence="9">The sequence shown here is derived from an EMBL/GenBank/DDBJ whole genome shotgun (WGS) entry which is preliminary data.</text>
</comment>
<feature type="transmembrane region" description="Helical" evidence="8">
    <location>
        <begin position="123"/>
        <end position="139"/>
    </location>
</feature>
<dbReference type="InterPro" id="IPR050297">
    <property type="entry name" value="LipidA_mod_glycosyltrf_83"/>
</dbReference>
<reference evidence="9 10" key="1">
    <citation type="journal article" date="2015" name="Nature">
        <title>rRNA introns, odd ribosomes, and small enigmatic genomes across a large radiation of phyla.</title>
        <authorList>
            <person name="Brown C.T."/>
            <person name="Hug L.A."/>
            <person name="Thomas B.C."/>
            <person name="Sharon I."/>
            <person name="Castelle C.J."/>
            <person name="Singh A."/>
            <person name="Wilkins M.J."/>
            <person name="Williams K.H."/>
            <person name="Banfield J.F."/>
        </authorList>
    </citation>
    <scope>NUCLEOTIDE SEQUENCE [LARGE SCALE GENOMIC DNA]</scope>
</reference>
<keyword evidence="6 8" id="KW-1133">Transmembrane helix</keyword>
<dbReference type="GO" id="GO:0005886">
    <property type="term" value="C:plasma membrane"/>
    <property type="evidence" value="ECO:0007669"/>
    <property type="project" value="UniProtKB-SubCell"/>
</dbReference>
<evidence type="ECO:0000256" key="2">
    <source>
        <dbReference type="ARBA" id="ARBA00022475"/>
    </source>
</evidence>
<organism evidence="9 10">
    <name type="scientific">Candidatus Roizmanbacteria bacterium GW2011_GWA2_36_23</name>
    <dbReference type="NCBI Taxonomy" id="1618480"/>
    <lineage>
        <taxon>Bacteria</taxon>
        <taxon>Candidatus Roizmaniibacteriota</taxon>
    </lineage>
</organism>
<feature type="transmembrane region" description="Helical" evidence="8">
    <location>
        <begin position="151"/>
        <end position="178"/>
    </location>
</feature>
<feature type="transmembrane region" description="Helical" evidence="8">
    <location>
        <begin position="274"/>
        <end position="297"/>
    </location>
</feature>
<sequence>MFDIFRLLDFLKKQITKKDLVILALLLSLFLFTRLVNIEKLPIFTDEGIYIQWAKTAWHDASWRFISLTDGRQPLQTWLTIPLLKIFPNNALLAGRIFGVISGFFAVNGLLMLLWYLFGKKTAFFGVFFFLITPYFTLYDRMALMDSGINAAFIWILFFSILLVRTIRLDIAIIFGLISGLSLLAKSSVQLFLGLAAGAPILVYQKPLRKFFRHLINYFLLYAILIFLAFAIYNIQRLSPFMHFIDQKNSTFILTFDELIKNPLGSFQFNIWSMAYYVLYETGIVVSLSGFIGLFLLLKKDKRLALYLLAWLFISYISISFVAKVLYPRYITFFATLTIIGAAYLLVLLKNKKIYAFYIGLIVISVIYQNYTILFDYKNIPLPEIDRGQYIVGGSSGYGIKEIIEYSRKQTEQKPVTILAEGNFGMAGDVLNVFINKNDNIFVKSYWPLESKNLYENLPELKTRKVFVVYVYKKELPPELPLKLIKKFEKPEGKSAIHFFELVK</sequence>
<accession>A0A0G0ELK2</accession>
<evidence type="ECO:0000256" key="6">
    <source>
        <dbReference type="ARBA" id="ARBA00022989"/>
    </source>
</evidence>
<dbReference type="PANTHER" id="PTHR33908">
    <property type="entry name" value="MANNOSYLTRANSFERASE YKCB-RELATED"/>
    <property type="match status" value="1"/>
</dbReference>
<dbReference type="Proteomes" id="UP000034344">
    <property type="component" value="Unassembled WGS sequence"/>
</dbReference>